<dbReference type="RefSeq" id="WP_210578536.1">
    <property type="nucleotide sequence ID" value="NZ_LK995470.1"/>
</dbReference>
<proteinExistence type="predicted"/>
<dbReference type="PANTHER" id="PTHR12835:SF5">
    <property type="entry name" value="BIOTIN--PROTEIN LIGASE"/>
    <property type="match status" value="1"/>
</dbReference>
<dbReference type="InterPro" id="IPR045864">
    <property type="entry name" value="aa-tRNA-synth_II/BPL/LPL"/>
</dbReference>
<dbReference type="SUPFAM" id="SSF55681">
    <property type="entry name" value="Class II aaRS and biotin synthetases"/>
    <property type="match status" value="1"/>
</dbReference>
<dbReference type="EC" id="2.3.1.181" evidence="3"/>
<evidence type="ECO:0000313" key="3">
    <source>
        <dbReference type="EMBL" id="CED90234.1"/>
    </source>
</evidence>
<dbReference type="GO" id="GO:0033819">
    <property type="term" value="F:lipoyl(octanoyl) transferase activity"/>
    <property type="evidence" value="ECO:0007669"/>
    <property type="project" value="UniProtKB-EC"/>
</dbReference>
<sequence>MTARSPFSRLVVVERTGSTNTDLRRALTGPDGALDPAAAAAWPHLSALRALTQTAGRGRADHTWTTPPTGALTASIVVRPLVPAASLAWLPLLAGLAVARALAPRLESTGWSAATKWPNDVVAVPTPAVSAPAEVPGWGSSRKVAGILTELIGAPGGSEASGSAAAAHRGEAPAVVVGIGINLAQPAAQLPVPWAASLASLGAPVPAAAEVLEDCGRHLAELLAAWEASSGDPDAGAGALGVQLRGACATLGQSVRVTGPGGVVTGTAVDLAPGLVLQVGDGAGTRRVVVTAGDVTTVRAAG</sequence>
<keyword evidence="3" id="KW-0030">Aminoacyl-tRNA synthetase</keyword>
<dbReference type="CDD" id="cd16442">
    <property type="entry name" value="BPL"/>
    <property type="match status" value="1"/>
</dbReference>
<dbReference type="EMBL" id="LK995470">
    <property type="protein sequence ID" value="CED90234.1"/>
    <property type="molecule type" value="Genomic_DNA"/>
</dbReference>
<keyword evidence="3" id="KW-0012">Acyltransferase</keyword>
<dbReference type="GO" id="GO:0005737">
    <property type="term" value="C:cytoplasm"/>
    <property type="evidence" value="ECO:0007669"/>
    <property type="project" value="TreeGrafter"/>
</dbReference>
<evidence type="ECO:0000259" key="2">
    <source>
        <dbReference type="Pfam" id="PF03099"/>
    </source>
</evidence>
<dbReference type="InterPro" id="IPR004143">
    <property type="entry name" value="BPL_LPL_catalytic"/>
</dbReference>
<name>A0A1L7RLS6_9ACTO</name>
<dbReference type="Pfam" id="PF03099">
    <property type="entry name" value="BPL_LplA_LipB"/>
    <property type="match status" value="1"/>
</dbReference>
<keyword evidence="3" id="KW-0808">Transferase</keyword>
<feature type="domain" description="BPL/LPL catalytic" evidence="2">
    <location>
        <begin position="50"/>
        <end position="153"/>
    </location>
</feature>
<dbReference type="PANTHER" id="PTHR12835">
    <property type="entry name" value="BIOTIN PROTEIN LIGASE"/>
    <property type="match status" value="1"/>
</dbReference>
<dbReference type="AlphaFoldDB" id="A0A1L7RLS6"/>
<accession>A0A1L7RLS6</accession>
<keyword evidence="1" id="KW-0436">Ligase</keyword>
<dbReference type="Gene3D" id="2.30.30.100">
    <property type="match status" value="1"/>
</dbReference>
<evidence type="ECO:0000256" key="1">
    <source>
        <dbReference type="ARBA" id="ARBA00022598"/>
    </source>
</evidence>
<reference evidence="3" key="1">
    <citation type="submission" date="2014-07" db="EMBL/GenBank/DDBJ databases">
        <authorList>
            <person name="Zhang J.E."/>
            <person name="Yang H."/>
            <person name="Guo J."/>
            <person name="Deng Z."/>
            <person name="Luo H."/>
            <person name="Luo M."/>
            <person name="Zhao B."/>
        </authorList>
    </citation>
    <scope>NUCLEOTIDE SEQUENCE</scope>
    <source>
        <strain evidence="3">AM4</strain>
    </source>
</reference>
<dbReference type="Gene3D" id="3.30.930.10">
    <property type="entry name" value="Bira Bifunctional Protein, Domain 2"/>
    <property type="match status" value="1"/>
</dbReference>
<dbReference type="InterPro" id="IPR004408">
    <property type="entry name" value="Biotin_CoA_COase_ligase"/>
</dbReference>
<dbReference type="GO" id="GO:0004812">
    <property type="term" value="F:aminoacyl-tRNA ligase activity"/>
    <property type="evidence" value="ECO:0007669"/>
    <property type="project" value="UniProtKB-KW"/>
</dbReference>
<organism evidence="3">
    <name type="scientific">Actinomyces succiniciruminis</name>
    <dbReference type="NCBI Taxonomy" id="1522002"/>
    <lineage>
        <taxon>Bacteria</taxon>
        <taxon>Bacillati</taxon>
        <taxon>Actinomycetota</taxon>
        <taxon>Actinomycetes</taxon>
        <taxon>Actinomycetales</taxon>
        <taxon>Actinomycetaceae</taxon>
        <taxon>Actinomyces</taxon>
    </lineage>
</organism>
<gene>
    <name evidence="3" type="ORF">AAM4_0339</name>
</gene>
<dbReference type="GO" id="GO:0004077">
    <property type="term" value="F:biotin--[biotin carboxyl-carrier protein] ligase activity"/>
    <property type="evidence" value="ECO:0007669"/>
    <property type="project" value="InterPro"/>
</dbReference>
<protein>
    <submittedName>
        <fullName evidence="3">Threonyl/alanyl tRNA synthetase, SAD</fullName>
        <ecNumber evidence="3">2.3.1.181</ecNumber>
    </submittedName>
</protein>